<dbReference type="STRING" id="3818.A0A444XR39"/>
<name>A0A444XR39_ARAHY</name>
<dbReference type="GO" id="GO:0005975">
    <property type="term" value="P:carbohydrate metabolic process"/>
    <property type="evidence" value="ECO:0007669"/>
    <property type="project" value="InterPro"/>
</dbReference>
<comment type="caution">
    <text evidence="2">The sequence shown here is derived from an EMBL/GenBank/DDBJ whole genome shotgun (WGS) entry which is preliminary data.</text>
</comment>
<dbReference type="SUPFAM" id="SSF48208">
    <property type="entry name" value="Six-hairpin glycosidases"/>
    <property type="match status" value="1"/>
</dbReference>
<gene>
    <name evidence="2" type="ORF">Ahy_B09g098340</name>
</gene>
<accession>A0A444XR39</accession>
<dbReference type="EMBL" id="SDMP01000019">
    <property type="protein sequence ID" value="RYQ92173.1"/>
    <property type="molecule type" value="Genomic_DNA"/>
</dbReference>
<protein>
    <submittedName>
        <fullName evidence="2">Uncharacterized protein</fullName>
    </submittedName>
</protein>
<keyword evidence="3" id="KW-1185">Reference proteome</keyword>
<dbReference type="GO" id="GO:0009507">
    <property type="term" value="C:chloroplast"/>
    <property type="evidence" value="ECO:0007669"/>
    <property type="project" value="TreeGrafter"/>
</dbReference>
<dbReference type="AlphaFoldDB" id="A0A444XR39"/>
<dbReference type="PANTHER" id="PTHR42899:SF1">
    <property type="entry name" value="SPERMATOGENESIS-ASSOCIATED PROTEIN 20"/>
    <property type="match status" value="1"/>
</dbReference>
<evidence type="ECO:0000256" key="1">
    <source>
        <dbReference type="SAM" id="MobiDB-lite"/>
    </source>
</evidence>
<dbReference type="InterPro" id="IPR024705">
    <property type="entry name" value="Ssp411"/>
</dbReference>
<organism evidence="2 3">
    <name type="scientific">Arachis hypogaea</name>
    <name type="common">Peanut</name>
    <dbReference type="NCBI Taxonomy" id="3818"/>
    <lineage>
        <taxon>Eukaryota</taxon>
        <taxon>Viridiplantae</taxon>
        <taxon>Streptophyta</taxon>
        <taxon>Embryophyta</taxon>
        <taxon>Tracheophyta</taxon>
        <taxon>Spermatophyta</taxon>
        <taxon>Magnoliopsida</taxon>
        <taxon>eudicotyledons</taxon>
        <taxon>Gunneridae</taxon>
        <taxon>Pentapetalae</taxon>
        <taxon>rosids</taxon>
        <taxon>fabids</taxon>
        <taxon>Fabales</taxon>
        <taxon>Fabaceae</taxon>
        <taxon>Papilionoideae</taxon>
        <taxon>50 kb inversion clade</taxon>
        <taxon>dalbergioids sensu lato</taxon>
        <taxon>Dalbergieae</taxon>
        <taxon>Pterocarpus clade</taxon>
        <taxon>Arachis</taxon>
    </lineage>
</organism>
<evidence type="ECO:0000313" key="2">
    <source>
        <dbReference type="EMBL" id="RYQ92173.1"/>
    </source>
</evidence>
<proteinExistence type="predicted"/>
<dbReference type="InterPro" id="IPR008928">
    <property type="entry name" value="6-hairpin_glycosidase_sf"/>
</dbReference>
<dbReference type="Proteomes" id="UP000289738">
    <property type="component" value="Chromosome B09"/>
</dbReference>
<dbReference type="PANTHER" id="PTHR42899">
    <property type="entry name" value="SPERMATOGENESIS-ASSOCIATED PROTEIN 20"/>
    <property type="match status" value="1"/>
</dbReference>
<feature type="region of interest" description="Disordered" evidence="1">
    <location>
        <begin position="367"/>
        <end position="388"/>
    </location>
</feature>
<reference evidence="2 3" key="1">
    <citation type="submission" date="2019-01" db="EMBL/GenBank/DDBJ databases">
        <title>Sequencing of cultivated peanut Arachis hypogaea provides insights into genome evolution and oil improvement.</title>
        <authorList>
            <person name="Chen X."/>
        </authorList>
    </citation>
    <scope>NUCLEOTIDE SEQUENCE [LARGE SCALE GENOMIC DNA]</scope>
    <source>
        <strain evidence="3">cv. Fuhuasheng</strain>
        <tissue evidence="2">Leaves</tissue>
    </source>
</reference>
<sequence length="388" mass="43947">MEEREGREESSECGAEIFEEDFAKNEKVTVVEVGIGFREGEDFRTISIPAFFSFSSSSSSFFSAANFISIILAAATRLRRHRNLPPPRATCRRRPRRCPRRARRFSPHVEDILGEHADIFIEHYYIKQSGNCDLSSMSDPHDEFKGKNVLIERKESKDPSEITSKYSMRKLFEVRSRRARPHLDDKVILSWNGLAISSFSRASKILLGEAESTKFYFPVVGTEPKEYMQIAGKAALFIKKELHNAETQRLNRSFRNSPSKAPGFLDDYAFLISGLLDLYEFGGGINWLQWAIELQGTQVDISVLLRVKEDHDGAEPSGNSVSAINLIRLASMLAESKAEHYKRNAEHLLAVFEKRLKALPMAVPRNLPPPCKTLPPPRKTPPPHLEVS</sequence>
<evidence type="ECO:0000313" key="3">
    <source>
        <dbReference type="Proteomes" id="UP000289738"/>
    </source>
</evidence>